<keyword evidence="1" id="KW-0805">Transcription regulation</keyword>
<keyword evidence="6" id="KW-1185">Reference proteome</keyword>
<dbReference type="PRINTS" id="PR00032">
    <property type="entry name" value="HTHARAC"/>
</dbReference>
<dbReference type="InterPro" id="IPR009057">
    <property type="entry name" value="Homeodomain-like_sf"/>
</dbReference>
<dbReference type="Gene3D" id="1.10.10.60">
    <property type="entry name" value="Homeodomain-like"/>
    <property type="match status" value="1"/>
</dbReference>
<feature type="domain" description="HTH araC/xylS-type" evidence="4">
    <location>
        <begin position="179"/>
        <end position="277"/>
    </location>
</feature>
<evidence type="ECO:0000313" key="5">
    <source>
        <dbReference type="EMBL" id="MBJ3786080.1"/>
    </source>
</evidence>
<sequence>MNNSSLRPIVELARELDGQVISTTLDTARWTLPGGQNCVFVLIAGSGTVMTGAEATPLQAPNLIWIPAGQRAELMLLAGSRGAWLTISDAALGQIALPGHMAEDMRRFALRPQLGTRIERDVAARLATLFALMTEELRASASGSEDMVRHQLAIVAILLWRSSDLAPAQARPAPRTIVSNFLSTVDLQMRSHWTVASYARYLGVSVDRLTSAVQRATGQTPLALIHARLFAEARQMMENSGLQISEVSAHLGFDDPAYFSRFFKRLSGKSPRQYRLDAAINQVRDGGSYAAWP</sequence>
<dbReference type="GO" id="GO:0003700">
    <property type="term" value="F:DNA-binding transcription factor activity"/>
    <property type="evidence" value="ECO:0007669"/>
    <property type="project" value="InterPro"/>
</dbReference>
<dbReference type="AlphaFoldDB" id="A0A934J1K8"/>
<comment type="caution">
    <text evidence="5">The sequence shown here is derived from an EMBL/GenBank/DDBJ whole genome shotgun (WGS) entry which is preliminary data.</text>
</comment>
<dbReference type="InterPro" id="IPR018060">
    <property type="entry name" value="HTH_AraC"/>
</dbReference>
<dbReference type="SUPFAM" id="SSF46689">
    <property type="entry name" value="Homeodomain-like"/>
    <property type="match status" value="1"/>
</dbReference>
<dbReference type="Proteomes" id="UP000602124">
    <property type="component" value="Unassembled WGS sequence"/>
</dbReference>
<dbReference type="Pfam" id="PF12833">
    <property type="entry name" value="HTH_18"/>
    <property type="match status" value="1"/>
</dbReference>
<reference evidence="5" key="1">
    <citation type="submission" date="2020-12" db="EMBL/GenBank/DDBJ databases">
        <title>Devosia sp. MSA67 isolated from Mo River.</title>
        <authorList>
            <person name="Ma F."/>
            <person name="Zi Z."/>
        </authorList>
    </citation>
    <scope>NUCLEOTIDE SEQUENCE</scope>
    <source>
        <strain evidence="5">MSA67</strain>
    </source>
</reference>
<organism evidence="5 6">
    <name type="scientific">Devosia sediminis</name>
    <dbReference type="NCBI Taxonomy" id="2798801"/>
    <lineage>
        <taxon>Bacteria</taxon>
        <taxon>Pseudomonadati</taxon>
        <taxon>Pseudomonadota</taxon>
        <taxon>Alphaproteobacteria</taxon>
        <taxon>Hyphomicrobiales</taxon>
        <taxon>Devosiaceae</taxon>
        <taxon>Devosia</taxon>
    </lineage>
</organism>
<dbReference type="GO" id="GO:0043565">
    <property type="term" value="F:sequence-specific DNA binding"/>
    <property type="evidence" value="ECO:0007669"/>
    <property type="project" value="InterPro"/>
</dbReference>
<dbReference type="PANTHER" id="PTHR43280">
    <property type="entry name" value="ARAC-FAMILY TRANSCRIPTIONAL REGULATOR"/>
    <property type="match status" value="1"/>
</dbReference>
<evidence type="ECO:0000256" key="3">
    <source>
        <dbReference type="ARBA" id="ARBA00023163"/>
    </source>
</evidence>
<dbReference type="SMART" id="SM00342">
    <property type="entry name" value="HTH_ARAC"/>
    <property type="match status" value="1"/>
</dbReference>
<protein>
    <submittedName>
        <fullName evidence="5">Helix-turn-helix domain-containing protein</fullName>
    </submittedName>
</protein>
<accession>A0A934J1K8</accession>
<keyword evidence="3" id="KW-0804">Transcription</keyword>
<evidence type="ECO:0000256" key="2">
    <source>
        <dbReference type="ARBA" id="ARBA00023125"/>
    </source>
</evidence>
<dbReference type="PANTHER" id="PTHR43280:SF32">
    <property type="entry name" value="TRANSCRIPTIONAL REGULATORY PROTEIN"/>
    <property type="match status" value="1"/>
</dbReference>
<evidence type="ECO:0000256" key="1">
    <source>
        <dbReference type="ARBA" id="ARBA00023015"/>
    </source>
</evidence>
<dbReference type="RefSeq" id="WP_198877262.1">
    <property type="nucleotide sequence ID" value="NZ_JAEKMH010000003.1"/>
</dbReference>
<dbReference type="PROSITE" id="PS01124">
    <property type="entry name" value="HTH_ARAC_FAMILY_2"/>
    <property type="match status" value="1"/>
</dbReference>
<dbReference type="InterPro" id="IPR020449">
    <property type="entry name" value="Tscrpt_reg_AraC-type_HTH"/>
</dbReference>
<evidence type="ECO:0000259" key="4">
    <source>
        <dbReference type="PROSITE" id="PS01124"/>
    </source>
</evidence>
<name>A0A934J1K8_9HYPH</name>
<gene>
    <name evidence="5" type="ORF">JEQ47_15260</name>
</gene>
<keyword evidence="2" id="KW-0238">DNA-binding</keyword>
<evidence type="ECO:0000313" key="6">
    <source>
        <dbReference type="Proteomes" id="UP000602124"/>
    </source>
</evidence>
<dbReference type="EMBL" id="JAEKMH010000003">
    <property type="protein sequence ID" value="MBJ3786080.1"/>
    <property type="molecule type" value="Genomic_DNA"/>
</dbReference>
<proteinExistence type="predicted"/>